<keyword evidence="3 8" id="KW-0813">Transport</keyword>
<keyword evidence="6 8" id="KW-1133">Transmembrane helix</keyword>
<dbReference type="PROSITE" id="PS50928">
    <property type="entry name" value="ABC_TM1"/>
    <property type="match status" value="1"/>
</dbReference>
<sequence length="283" mass="31858">MRNEKYIIAPTIIWLLVFFLVPLLLIFGFAFMKNGMYGEIEKTFTLENIVKVFDPLYLKVLWTTFWIALVTTIITLLIGYPYAYTATVVNEKWQRILLLLITIPFWINFLVRSYALIVILRSKGIINTLLIQLGIIKEPLQLLYNTPSVIMGMVYTLLPFMVLPIFVAIEQLDNRKLDAANDLGATPFQTFLYVTLPLTMKGIFAGSILVFVASFGMFVVSDVMGGSKVALIGNVIQNQFLAARNWPFGSALSIFLVITSIGLIGLYYLATKNIGADKSRGEK</sequence>
<evidence type="ECO:0000313" key="11">
    <source>
        <dbReference type="Proteomes" id="UP000094580"/>
    </source>
</evidence>
<keyword evidence="11" id="KW-1185">Reference proteome</keyword>
<dbReference type="PANTHER" id="PTHR42929">
    <property type="entry name" value="INNER MEMBRANE ABC TRANSPORTER PERMEASE PROTEIN YDCU-RELATED-RELATED"/>
    <property type="match status" value="1"/>
</dbReference>
<feature type="transmembrane region" description="Helical" evidence="8">
    <location>
        <begin position="12"/>
        <end position="32"/>
    </location>
</feature>
<accession>A0ABX2ZMJ5</accession>
<organism evidence="10 11">
    <name type="scientific">Gottfriedia luciferensis</name>
    <dbReference type="NCBI Taxonomy" id="178774"/>
    <lineage>
        <taxon>Bacteria</taxon>
        <taxon>Bacillati</taxon>
        <taxon>Bacillota</taxon>
        <taxon>Bacilli</taxon>
        <taxon>Bacillales</taxon>
        <taxon>Bacillaceae</taxon>
        <taxon>Gottfriedia</taxon>
    </lineage>
</organism>
<dbReference type="Gene3D" id="1.10.3720.10">
    <property type="entry name" value="MetI-like"/>
    <property type="match status" value="1"/>
</dbReference>
<gene>
    <name evidence="10" type="ORF">BED47_14865</name>
</gene>
<dbReference type="EMBL" id="MDKC01000037">
    <property type="protein sequence ID" value="ODG89694.1"/>
    <property type="molecule type" value="Genomic_DNA"/>
</dbReference>
<comment type="subcellular location">
    <subcellularLocation>
        <location evidence="1 8">Cell membrane</location>
        <topology evidence="1 8">Multi-pass membrane protein</topology>
    </subcellularLocation>
</comment>
<dbReference type="Pfam" id="PF00528">
    <property type="entry name" value="BPD_transp_1"/>
    <property type="match status" value="1"/>
</dbReference>
<dbReference type="RefSeq" id="WP_069035477.1">
    <property type="nucleotide sequence ID" value="NZ_MDKC01000037.1"/>
</dbReference>
<keyword evidence="4" id="KW-1003">Cell membrane</keyword>
<feature type="transmembrane region" description="Helical" evidence="8">
    <location>
        <begin position="190"/>
        <end position="219"/>
    </location>
</feature>
<keyword evidence="5 8" id="KW-0812">Transmembrane</keyword>
<proteinExistence type="inferred from homology"/>
<dbReference type="PANTHER" id="PTHR42929:SF1">
    <property type="entry name" value="INNER MEMBRANE ABC TRANSPORTER PERMEASE PROTEIN YDCU-RELATED"/>
    <property type="match status" value="1"/>
</dbReference>
<evidence type="ECO:0000256" key="4">
    <source>
        <dbReference type="ARBA" id="ARBA00022475"/>
    </source>
</evidence>
<evidence type="ECO:0000256" key="2">
    <source>
        <dbReference type="ARBA" id="ARBA00007069"/>
    </source>
</evidence>
<feature type="domain" description="ABC transmembrane type-1" evidence="9">
    <location>
        <begin position="61"/>
        <end position="267"/>
    </location>
</feature>
<dbReference type="Proteomes" id="UP000094580">
    <property type="component" value="Unassembled WGS sequence"/>
</dbReference>
<reference evidence="10 11" key="1">
    <citation type="submission" date="2016-07" db="EMBL/GenBank/DDBJ databases">
        <authorList>
            <person name="Townsley L."/>
            <person name="Shank E.A."/>
        </authorList>
    </citation>
    <scope>NUCLEOTIDE SEQUENCE [LARGE SCALE GENOMIC DNA]</scope>
    <source>
        <strain evidence="10 11">CH01</strain>
    </source>
</reference>
<evidence type="ECO:0000256" key="3">
    <source>
        <dbReference type="ARBA" id="ARBA00022448"/>
    </source>
</evidence>
<evidence type="ECO:0000256" key="7">
    <source>
        <dbReference type="ARBA" id="ARBA00023136"/>
    </source>
</evidence>
<dbReference type="InterPro" id="IPR000515">
    <property type="entry name" value="MetI-like"/>
</dbReference>
<evidence type="ECO:0000256" key="8">
    <source>
        <dbReference type="RuleBase" id="RU363032"/>
    </source>
</evidence>
<evidence type="ECO:0000256" key="1">
    <source>
        <dbReference type="ARBA" id="ARBA00004651"/>
    </source>
</evidence>
<evidence type="ECO:0000256" key="6">
    <source>
        <dbReference type="ARBA" id="ARBA00022989"/>
    </source>
</evidence>
<evidence type="ECO:0000256" key="5">
    <source>
        <dbReference type="ARBA" id="ARBA00022692"/>
    </source>
</evidence>
<evidence type="ECO:0000313" key="10">
    <source>
        <dbReference type="EMBL" id="ODG89694.1"/>
    </source>
</evidence>
<feature type="transmembrane region" description="Helical" evidence="8">
    <location>
        <begin position="149"/>
        <end position="169"/>
    </location>
</feature>
<comment type="similarity">
    <text evidence="2">Belongs to the binding-protein-dependent transport system permease family. CysTW subfamily.</text>
</comment>
<feature type="transmembrane region" description="Helical" evidence="8">
    <location>
        <begin position="248"/>
        <end position="270"/>
    </location>
</feature>
<name>A0ABX2ZMJ5_9BACI</name>
<evidence type="ECO:0000259" key="9">
    <source>
        <dbReference type="PROSITE" id="PS50928"/>
    </source>
</evidence>
<comment type="caution">
    <text evidence="10">The sequence shown here is derived from an EMBL/GenBank/DDBJ whole genome shotgun (WGS) entry which is preliminary data.</text>
</comment>
<feature type="transmembrane region" description="Helical" evidence="8">
    <location>
        <begin position="96"/>
        <end position="120"/>
    </location>
</feature>
<protein>
    <submittedName>
        <fullName evidence="10">ABC transporter permease</fullName>
    </submittedName>
</protein>
<dbReference type="InterPro" id="IPR035906">
    <property type="entry name" value="MetI-like_sf"/>
</dbReference>
<dbReference type="SUPFAM" id="SSF161098">
    <property type="entry name" value="MetI-like"/>
    <property type="match status" value="1"/>
</dbReference>
<feature type="transmembrane region" description="Helical" evidence="8">
    <location>
        <begin position="60"/>
        <end position="84"/>
    </location>
</feature>
<dbReference type="CDD" id="cd06261">
    <property type="entry name" value="TM_PBP2"/>
    <property type="match status" value="1"/>
</dbReference>
<keyword evidence="7 8" id="KW-0472">Membrane</keyword>